<dbReference type="STRING" id="865938.Weevi_0816"/>
<feature type="transmembrane region" description="Helical" evidence="5">
    <location>
        <begin position="316"/>
        <end position="334"/>
    </location>
</feature>
<dbReference type="eggNOG" id="COG1007">
    <property type="taxonomic scope" value="Bacteria"/>
</dbReference>
<evidence type="ECO:0000256" key="1">
    <source>
        <dbReference type="ARBA" id="ARBA00004127"/>
    </source>
</evidence>
<evidence type="ECO:0000256" key="4">
    <source>
        <dbReference type="ARBA" id="ARBA00023136"/>
    </source>
</evidence>
<dbReference type="RefSeq" id="WP_013597920.1">
    <property type="nucleotide sequence ID" value="NC_015144.1"/>
</dbReference>
<gene>
    <name evidence="5" type="primary">nuoN</name>
    <name evidence="8" type="ordered locus">Weevi_0816</name>
</gene>
<dbReference type="Pfam" id="PF00361">
    <property type="entry name" value="Proton_antipo_M"/>
    <property type="match status" value="1"/>
</dbReference>
<dbReference type="GO" id="GO:0050136">
    <property type="term" value="F:NADH dehydrogenase (quinone) (non-electrogenic) activity"/>
    <property type="evidence" value="ECO:0007669"/>
    <property type="project" value="UniProtKB-UniRule"/>
</dbReference>
<sequence length="462" mass="51548">MNIIILSALSGIVFMFSGFYIKNHKALNLLSIILLLGMVIGGICQLAGYEILADRYNNMIKPSPYGVIFFCVLAGLAILYMLINRNEFHKVGKHLGEYYALIFFSFVGISVLAQFANLITMFLAIELLSIPMYLIAGTAKNSLKSTEASVKYFLMGAFSTGILLLGMSFVYGSTGTFLIQNIQTFLPELQNLYYIGWVLIFTSFCFKVGAAPFQFWVPDVYAGTPTVFTTYMATIVKGGSFLGFILIMQSFPFNEENYVYFRYLLTVIIFLTLFIGNYGALNQRSVKKMMAYSSIAQAGFMLFVLFNINWVAKEALMYYTISYSLASFIIFYAINNMGKGNYADFAGLGKANPILAFSVTIALISLAGIPLTAGFIAKFMTLSIGAMDENNLAIIILGLIMAVMGMFYYFKVIVQMYFQRGNPKHKQQDGMTNFLLLTSVILIIVLGIIPDLLTRCLNTPMW</sequence>
<dbReference type="KEGG" id="wvi:Weevi_0816"/>
<dbReference type="GO" id="GO:0048038">
    <property type="term" value="F:quinone binding"/>
    <property type="evidence" value="ECO:0007669"/>
    <property type="project" value="UniProtKB-KW"/>
</dbReference>
<dbReference type="PANTHER" id="PTHR22773">
    <property type="entry name" value="NADH DEHYDROGENASE"/>
    <property type="match status" value="1"/>
</dbReference>
<comment type="subcellular location">
    <subcellularLocation>
        <location evidence="5">Cell inner membrane</location>
        <topology evidence="5">Multi-pass membrane protein</topology>
    </subcellularLocation>
    <subcellularLocation>
        <location evidence="1">Endomembrane system</location>
        <topology evidence="1">Multi-pass membrane protein</topology>
    </subcellularLocation>
    <subcellularLocation>
        <location evidence="6">Membrane</location>
        <topology evidence="6">Multi-pass membrane protein</topology>
    </subcellularLocation>
</comment>
<keyword evidence="9" id="KW-1185">Reference proteome</keyword>
<feature type="transmembrane region" description="Helical" evidence="5">
    <location>
        <begin position="354"/>
        <end position="380"/>
    </location>
</feature>
<keyword evidence="3 5" id="KW-1133">Transmembrane helix</keyword>
<dbReference type="EMBL" id="CP002455">
    <property type="protein sequence ID" value="ADX67529.1"/>
    <property type="molecule type" value="Genomic_DNA"/>
</dbReference>
<feature type="transmembrane region" description="Helical" evidence="5">
    <location>
        <begin position="29"/>
        <end position="52"/>
    </location>
</feature>
<comment type="catalytic activity">
    <reaction evidence="5">
        <text>a quinone + NADH + 5 H(+)(in) = a quinol + NAD(+) + 4 H(+)(out)</text>
        <dbReference type="Rhea" id="RHEA:57888"/>
        <dbReference type="ChEBI" id="CHEBI:15378"/>
        <dbReference type="ChEBI" id="CHEBI:24646"/>
        <dbReference type="ChEBI" id="CHEBI:57540"/>
        <dbReference type="ChEBI" id="CHEBI:57945"/>
        <dbReference type="ChEBI" id="CHEBI:132124"/>
    </reaction>
</comment>
<reference evidence="8 9" key="1">
    <citation type="journal article" date="2011" name="Stand. Genomic Sci.">
        <title>Complete genome sequence of Weeksella virosa type strain (9751).</title>
        <authorList>
            <person name="Lang E."/>
            <person name="Teshima H."/>
            <person name="Lucas S."/>
            <person name="Lapidus A."/>
            <person name="Hammon N."/>
            <person name="Deshpande S."/>
            <person name="Nolan M."/>
            <person name="Cheng J.F."/>
            <person name="Pitluck S."/>
            <person name="Liolios K."/>
            <person name="Pagani I."/>
            <person name="Mikhailova N."/>
            <person name="Ivanova N."/>
            <person name="Mavromatis K."/>
            <person name="Pati A."/>
            <person name="Tapia R."/>
            <person name="Han C."/>
            <person name="Goodwin L."/>
            <person name="Chen A."/>
            <person name="Palaniappan K."/>
            <person name="Land M."/>
            <person name="Hauser L."/>
            <person name="Chang Y.J."/>
            <person name="Jeffries C.D."/>
            <person name="Brambilla E.M."/>
            <person name="Kopitz M."/>
            <person name="Rohde M."/>
            <person name="Goker M."/>
            <person name="Tindall B.J."/>
            <person name="Detter J.C."/>
            <person name="Woyke T."/>
            <person name="Bristow J."/>
            <person name="Eisen J.A."/>
            <person name="Markowitz V."/>
            <person name="Hugenholtz P."/>
            <person name="Klenk H.P."/>
            <person name="Kyrpides N.C."/>
        </authorList>
    </citation>
    <scope>NUCLEOTIDE SEQUENCE [LARGE SCALE GENOMIC DNA]</scope>
    <source>
        <strain evidence="9">ATCC 43766 / DSM 16922 / JCM 21250 / NBRC 16016 / NCTC 11634 / CL345/78</strain>
    </source>
</reference>
<evidence type="ECO:0000313" key="9">
    <source>
        <dbReference type="Proteomes" id="UP000008641"/>
    </source>
</evidence>
<comment type="similarity">
    <text evidence="5">Belongs to the complex I subunit 2 family.</text>
</comment>
<dbReference type="InterPro" id="IPR001750">
    <property type="entry name" value="ND/Mrp_TM"/>
</dbReference>
<dbReference type="GO" id="GO:0008137">
    <property type="term" value="F:NADH dehydrogenase (ubiquinone) activity"/>
    <property type="evidence" value="ECO:0007669"/>
    <property type="project" value="InterPro"/>
</dbReference>
<evidence type="ECO:0000256" key="2">
    <source>
        <dbReference type="ARBA" id="ARBA00022692"/>
    </source>
</evidence>
<comment type="function">
    <text evidence="5">NDH-1 shuttles electrons from NADH, via FMN and iron-sulfur (Fe-S) centers, to quinones in the respiratory chain. The immediate electron acceptor for the enzyme in this species is believed to be a menaquinone. Couples the redox reaction to proton translocation (for every two electrons transferred, four hydrogen ions are translocated across the cytoplasmic membrane), and thus conserves the redox energy in a proton gradient.</text>
</comment>
<feature type="transmembrane region" description="Helical" evidence="5">
    <location>
        <begin position="95"/>
        <end position="113"/>
    </location>
</feature>
<dbReference type="EC" id="7.1.1.-" evidence="5"/>
<feature type="transmembrane region" description="Helical" evidence="5">
    <location>
        <begin position="260"/>
        <end position="278"/>
    </location>
</feature>
<proteinExistence type="inferred from homology"/>
<dbReference type="PRINTS" id="PR01436">
    <property type="entry name" value="NADHDHGNASE2"/>
</dbReference>
<keyword evidence="2 5" id="KW-0812">Transmembrane</keyword>
<feature type="transmembrane region" description="Helical" evidence="5">
    <location>
        <begin position="119"/>
        <end position="140"/>
    </location>
</feature>
<evidence type="ECO:0000256" key="6">
    <source>
        <dbReference type="RuleBase" id="RU000320"/>
    </source>
</evidence>
<dbReference type="InterPro" id="IPR003917">
    <property type="entry name" value="NADH_UbQ_OxRdtase_chain2"/>
</dbReference>
<dbReference type="GO" id="GO:0042773">
    <property type="term" value="P:ATP synthesis coupled electron transport"/>
    <property type="evidence" value="ECO:0007669"/>
    <property type="project" value="InterPro"/>
</dbReference>
<protein>
    <recommendedName>
        <fullName evidence="5">NADH-quinone oxidoreductase subunit N</fullName>
        <ecNumber evidence="5">7.1.1.-</ecNumber>
    </recommendedName>
    <alternativeName>
        <fullName evidence="5">NADH dehydrogenase I subunit N</fullName>
    </alternativeName>
    <alternativeName>
        <fullName evidence="5">NDH-1 subunit N</fullName>
    </alternativeName>
</protein>
<keyword evidence="5" id="KW-0874">Quinone</keyword>
<dbReference type="GO" id="GO:0012505">
    <property type="term" value="C:endomembrane system"/>
    <property type="evidence" value="ECO:0007669"/>
    <property type="project" value="UniProtKB-SubCell"/>
</dbReference>
<feature type="transmembrane region" description="Helical" evidence="5">
    <location>
        <begin position="6"/>
        <end position="22"/>
    </location>
</feature>
<feature type="transmembrane region" description="Helical" evidence="5">
    <location>
        <begin position="192"/>
        <end position="216"/>
    </location>
</feature>
<organism evidence="8 9">
    <name type="scientific">Weeksella virosa (strain ATCC 43766 / DSM 16922 / JCM 21250 / CCUG 30538 / CDC 9751 / IAM 14551 / NBRC 16016 / NCTC 11634 / CL345/78)</name>
    <dbReference type="NCBI Taxonomy" id="865938"/>
    <lineage>
        <taxon>Bacteria</taxon>
        <taxon>Pseudomonadati</taxon>
        <taxon>Bacteroidota</taxon>
        <taxon>Flavobacteriia</taxon>
        <taxon>Flavobacteriales</taxon>
        <taxon>Weeksellaceae</taxon>
        <taxon>Weeksella</taxon>
    </lineage>
</organism>
<keyword evidence="4 5" id="KW-0472">Membrane</keyword>
<evidence type="ECO:0000313" key="8">
    <source>
        <dbReference type="EMBL" id="ADX67529.1"/>
    </source>
</evidence>
<keyword evidence="5" id="KW-0997">Cell inner membrane</keyword>
<keyword evidence="5" id="KW-0520">NAD</keyword>
<dbReference type="HAMAP" id="MF_00445">
    <property type="entry name" value="NDH1_NuoN_1"/>
    <property type="match status" value="1"/>
</dbReference>
<accession>F0P0W5</accession>
<dbReference type="InterPro" id="IPR010096">
    <property type="entry name" value="NADH-Q_OxRdtase_suN/2"/>
</dbReference>
<feature type="transmembrane region" description="Helical" evidence="5">
    <location>
        <begin position="228"/>
        <end position="248"/>
    </location>
</feature>
<feature type="transmembrane region" description="Helical" evidence="5">
    <location>
        <begin position="64"/>
        <end position="83"/>
    </location>
</feature>
<feature type="transmembrane region" description="Helical" evidence="5">
    <location>
        <begin position="392"/>
        <end position="410"/>
    </location>
</feature>
<evidence type="ECO:0000256" key="3">
    <source>
        <dbReference type="ARBA" id="ARBA00022989"/>
    </source>
</evidence>
<dbReference type="AlphaFoldDB" id="F0P0W5"/>
<feature type="transmembrane region" description="Helical" evidence="5">
    <location>
        <begin position="290"/>
        <end position="310"/>
    </location>
</feature>
<dbReference type="HOGENOM" id="CLU_007100_1_4_10"/>
<comment type="subunit">
    <text evidence="5">NDH-1 is composed of 14 different subunits. Subunits NuoA, H, J, K, L, M, N constitute the membrane sector of the complex.</text>
</comment>
<dbReference type="OrthoDB" id="9811718at2"/>
<keyword evidence="5" id="KW-1278">Translocase</keyword>
<keyword evidence="8" id="KW-0560">Oxidoreductase</keyword>
<dbReference type="GO" id="GO:0005886">
    <property type="term" value="C:plasma membrane"/>
    <property type="evidence" value="ECO:0007669"/>
    <property type="project" value="UniProtKB-SubCell"/>
</dbReference>
<keyword evidence="5" id="KW-0813">Transport</keyword>
<evidence type="ECO:0000259" key="7">
    <source>
        <dbReference type="Pfam" id="PF00361"/>
    </source>
</evidence>
<evidence type="ECO:0000256" key="5">
    <source>
        <dbReference type="HAMAP-Rule" id="MF_00445"/>
    </source>
</evidence>
<keyword evidence="5" id="KW-1003">Cell membrane</keyword>
<feature type="transmembrane region" description="Helical" evidence="5">
    <location>
        <begin position="431"/>
        <end position="453"/>
    </location>
</feature>
<dbReference type="Proteomes" id="UP000008641">
    <property type="component" value="Chromosome"/>
</dbReference>
<name>F0P0W5_WEEVC</name>
<reference evidence="9" key="2">
    <citation type="journal article" date="2011" name="Stand. Genomic Sci.">
        <title>Complete genome sequence of Weeksella virosa type strain (9751T).</title>
        <authorList>
            <person name="Lang E."/>
            <person name="Teshima H."/>
            <person name="Lucas S."/>
            <person name="Lapidus A."/>
            <person name="Hammon N."/>
            <person name="Deshpande S."/>
            <person name="Nolan M."/>
            <person name="Cheng J."/>
            <person name="Pitluck S."/>
            <person name="Liolios K."/>
            <person name="Pagani I."/>
            <person name="Mikhailova N."/>
            <person name="Ivanova N."/>
            <person name="Mavromatis K."/>
            <person name="Pati A."/>
            <person name="Tapia R."/>
            <person name="Han C."/>
            <person name="Goodwin L."/>
            <person name="Chen A."/>
            <person name="Palaniappan K."/>
            <person name="Land M."/>
            <person name="Hauser L."/>
            <person name="Chang Y."/>
            <person name="Jeffries C."/>
            <person name="Brambilla E."/>
            <person name="Kopitz M."/>
            <person name="Rohde M."/>
            <person name="Goker M."/>
            <person name="Tindall B."/>
            <person name="Detter J."/>
            <person name="Woyke T."/>
            <person name="Bristow J."/>
            <person name="Eisen J."/>
            <person name="Markowitz V."/>
            <person name="Hugenholtz P."/>
            <person name="Klenk H."/>
            <person name="Kyrpides N."/>
        </authorList>
    </citation>
    <scope>NUCLEOTIDE SEQUENCE [LARGE SCALE GENOMIC DNA]</scope>
    <source>
        <strain evidence="9">ATCC 43766 / DSM 16922 / JCM 21250 / NBRC 16016 / NCTC 11634 / CL345/78</strain>
    </source>
</reference>
<feature type="domain" description="NADH:quinone oxidoreductase/Mrp antiporter transmembrane" evidence="7">
    <location>
        <begin position="117"/>
        <end position="404"/>
    </location>
</feature>
<feature type="transmembrane region" description="Helical" evidence="5">
    <location>
        <begin position="152"/>
        <end position="172"/>
    </location>
</feature>